<reference evidence="2 3" key="1">
    <citation type="journal article" date="2019" name="Sci. Rep.">
        <title>Orb-weaving spider Araneus ventricosus genome elucidates the spidroin gene catalogue.</title>
        <authorList>
            <person name="Kono N."/>
            <person name="Nakamura H."/>
            <person name="Ohtoshi R."/>
            <person name="Moran D.A.P."/>
            <person name="Shinohara A."/>
            <person name="Yoshida Y."/>
            <person name="Fujiwara M."/>
            <person name="Mori M."/>
            <person name="Tomita M."/>
            <person name="Arakawa K."/>
        </authorList>
    </citation>
    <scope>NUCLEOTIDE SEQUENCE [LARGE SCALE GENOMIC DNA]</scope>
</reference>
<dbReference type="AlphaFoldDB" id="A0A4Y2SSA8"/>
<proteinExistence type="predicted"/>
<comment type="caution">
    <text evidence="2">The sequence shown here is derived from an EMBL/GenBank/DDBJ whole genome shotgun (WGS) entry which is preliminary data.</text>
</comment>
<dbReference type="EMBL" id="BGPR01023551">
    <property type="protein sequence ID" value="GBN90811.1"/>
    <property type="molecule type" value="Genomic_DNA"/>
</dbReference>
<name>A0A4Y2SSA8_ARAVE</name>
<protein>
    <submittedName>
        <fullName evidence="2">Uncharacterized protein</fullName>
    </submittedName>
</protein>
<keyword evidence="3" id="KW-1185">Reference proteome</keyword>
<sequence>MLRHPSPLHRDQNSGHSRFASSARRHGLFSDGVILLHVNATQHSARVTQQLIESLGWGQMNHTLYRLHLFLHLKLYLSGQRFDDGVEVRDAVTS</sequence>
<dbReference type="InterPro" id="IPR036397">
    <property type="entry name" value="RNaseH_sf"/>
</dbReference>
<dbReference type="GO" id="GO:0003676">
    <property type="term" value="F:nucleic acid binding"/>
    <property type="evidence" value="ECO:0007669"/>
    <property type="project" value="InterPro"/>
</dbReference>
<evidence type="ECO:0000313" key="2">
    <source>
        <dbReference type="EMBL" id="GBN90811.1"/>
    </source>
</evidence>
<organism evidence="2 3">
    <name type="scientific">Araneus ventricosus</name>
    <name type="common">Orbweaver spider</name>
    <name type="synonym">Epeira ventricosa</name>
    <dbReference type="NCBI Taxonomy" id="182803"/>
    <lineage>
        <taxon>Eukaryota</taxon>
        <taxon>Metazoa</taxon>
        <taxon>Ecdysozoa</taxon>
        <taxon>Arthropoda</taxon>
        <taxon>Chelicerata</taxon>
        <taxon>Arachnida</taxon>
        <taxon>Araneae</taxon>
        <taxon>Araneomorphae</taxon>
        <taxon>Entelegynae</taxon>
        <taxon>Araneoidea</taxon>
        <taxon>Araneidae</taxon>
        <taxon>Araneus</taxon>
    </lineage>
</organism>
<gene>
    <name evidence="2" type="ORF">AVEN_75361_1</name>
</gene>
<evidence type="ECO:0000313" key="3">
    <source>
        <dbReference type="Proteomes" id="UP000499080"/>
    </source>
</evidence>
<evidence type="ECO:0000256" key="1">
    <source>
        <dbReference type="SAM" id="MobiDB-lite"/>
    </source>
</evidence>
<dbReference type="Proteomes" id="UP000499080">
    <property type="component" value="Unassembled WGS sequence"/>
</dbReference>
<accession>A0A4Y2SSA8</accession>
<dbReference type="Gene3D" id="3.30.420.10">
    <property type="entry name" value="Ribonuclease H-like superfamily/Ribonuclease H"/>
    <property type="match status" value="1"/>
</dbReference>
<feature type="region of interest" description="Disordered" evidence="1">
    <location>
        <begin position="1"/>
        <end position="23"/>
    </location>
</feature>